<reference evidence="2 3" key="2">
    <citation type="journal article" date="2023" name="Mol. Biol. Evol.">
        <title>Genomics of Secondarily Temperate Adaptation in the Only Non-Antarctic Icefish.</title>
        <authorList>
            <person name="Rivera-Colon A.G."/>
            <person name="Rayamajhi N."/>
            <person name="Minhas B.F."/>
            <person name="Madrigal G."/>
            <person name="Bilyk K.T."/>
            <person name="Yoon V."/>
            <person name="Hune M."/>
            <person name="Gregory S."/>
            <person name="Cheng C.H.C."/>
            <person name="Catchen J.M."/>
        </authorList>
    </citation>
    <scope>NUCLEOTIDE SEQUENCE [LARGE SCALE GENOMIC DNA]</scope>
    <source>
        <strain evidence="2">JMC-PN-2008</strain>
    </source>
</reference>
<feature type="compositionally biased region" description="Acidic residues" evidence="1">
    <location>
        <begin position="138"/>
        <end position="148"/>
    </location>
</feature>
<dbReference type="EMBL" id="JAUZQC010000014">
    <property type="protein sequence ID" value="KAK5859689.1"/>
    <property type="molecule type" value="Genomic_DNA"/>
</dbReference>
<dbReference type="PANTHER" id="PTHR21520:SF2">
    <property type="entry name" value="GLUTAMATE-RICH PROTEIN 2"/>
    <property type="match status" value="1"/>
</dbReference>
<protein>
    <recommendedName>
        <fullName evidence="4">Glutamate-rich protein 2</fullName>
    </recommendedName>
</protein>
<comment type="caution">
    <text evidence="2">The sequence shown here is derived from an EMBL/GenBank/DDBJ whole genome shotgun (WGS) entry which is preliminary data.</text>
</comment>
<gene>
    <name evidence="2" type="ORF">PBY51_021222</name>
</gene>
<dbReference type="InterPro" id="IPR026703">
    <property type="entry name" value="ERICH2"/>
</dbReference>
<accession>A0AAN7XFK2</accession>
<proteinExistence type="predicted"/>
<organism evidence="2 3">
    <name type="scientific">Eleginops maclovinus</name>
    <name type="common">Patagonian blennie</name>
    <name type="synonym">Eleginus maclovinus</name>
    <dbReference type="NCBI Taxonomy" id="56733"/>
    <lineage>
        <taxon>Eukaryota</taxon>
        <taxon>Metazoa</taxon>
        <taxon>Chordata</taxon>
        <taxon>Craniata</taxon>
        <taxon>Vertebrata</taxon>
        <taxon>Euteleostomi</taxon>
        <taxon>Actinopterygii</taxon>
        <taxon>Neopterygii</taxon>
        <taxon>Teleostei</taxon>
        <taxon>Neoteleostei</taxon>
        <taxon>Acanthomorphata</taxon>
        <taxon>Eupercaria</taxon>
        <taxon>Perciformes</taxon>
        <taxon>Notothenioidei</taxon>
        <taxon>Eleginopidae</taxon>
        <taxon>Eleginops</taxon>
    </lineage>
</organism>
<evidence type="ECO:0000256" key="1">
    <source>
        <dbReference type="SAM" id="MobiDB-lite"/>
    </source>
</evidence>
<dbReference type="PANTHER" id="PTHR21520">
    <property type="entry name" value="GLUTAMATE-RICH PROTEIN 2"/>
    <property type="match status" value="1"/>
</dbReference>
<feature type="compositionally biased region" description="Low complexity" evidence="1">
    <location>
        <begin position="128"/>
        <end position="137"/>
    </location>
</feature>
<evidence type="ECO:0000313" key="3">
    <source>
        <dbReference type="Proteomes" id="UP001346869"/>
    </source>
</evidence>
<dbReference type="AlphaFoldDB" id="A0AAN7XFK2"/>
<feature type="region of interest" description="Disordered" evidence="1">
    <location>
        <begin position="107"/>
        <end position="164"/>
    </location>
</feature>
<reference evidence="2 3" key="1">
    <citation type="journal article" date="2023" name="Genes (Basel)">
        <title>Chromosome-Level Genome Assembly and Circadian Gene Repertoire of the Patagonia Blennie Eleginops maclovinus-The Closest Ancestral Proxy of Antarctic Cryonotothenioids.</title>
        <authorList>
            <person name="Cheng C.C."/>
            <person name="Rivera-Colon A.G."/>
            <person name="Minhas B.F."/>
            <person name="Wilson L."/>
            <person name="Rayamajhi N."/>
            <person name="Vargas-Chacoff L."/>
            <person name="Catchen J.M."/>
        </authorList>
    </citation>
    <scope>NUCLEOTIDE SEQUENCE [LARGE SCALE GENOMIC DNA]</scope>
    <source>
        <strain evidence="2">JMC-PN-2008</strain>
    </source>
</reference>
<evidence type="ECO:0008006" key="4">
    <source>
        <dbReference type="Google" id="ProtNLM"/>
    </source>
</evidence>
<name>A0AAN7XFK2_ELEMC</name>
<feature type="region of interest" description="Disordered" evidence="1">
    <location>
        <begin position="1"/>
        <end position="20"/>
    </location>
</feature>
<dbReference type="Proteomes" id="UP001346869">
    <property type="component" value="Unassembled WGS sequence"/>
</dbReference>
<feature type="compositionally biased region" description="Acidic residues" evidence="1">
    <location>
        <begin position="116"/>
        <end position="127"/>
    </location>
</feature>
<keyword evidence="3" id="KW-1185">Reference proteome</keyword>
<sequence>MSRVQKHPQSNAEPGKDLKMKDLKKYPDFGTVFLFTHEPNMEEAQCDEEEVRDEDIKAPLELIMKFLRAVMDKDLQLACTLCRMILIYEPDHPEASEFLPLFQKKLSQEQEAVQSTEEEEADGDNEAEVPSPSSSSSSDDDDDDDDEEKQVNRVKPCPLSHIHA</sequence>
<evidence type="ECO:0000313" key="2">
    <source>
        <dbReference type="EMBL" id="KAK5859689.1"/>
    </source>
</evidence>